<protein>
    <submittedName>
        <fullName evidence="2">Uncharacterized protein</fullName>
    </submittedName>
</protein>
<keyword evidence="1" id="KW-0472">Membrane</keyword>
<accession>A0A2P2PY20</accession>
<proteinExistence type="predicted"/>
<name>A0A2P2PY20_RHIMU</name>
<evidence type="ECO:0000313" key="2">
    <source>
        <dbReference type="EMBL" id="MBX59657.1"/>
    </source>
</evidence>
<reference evidence="2" key="1">
    <citation type="submission" date="2018-02" db="EMBL/GenBank/DDBJ databases">
        <title>Rhizophora mucronata_Transcriptome.</title>
        <authorList>
            <person name="Meera S.P."/>
            <person name="Sreeshan A."/>
            <person name="Augustine A."/>
        </authorList>
    </citation>
    <scope>NUCLEOTIDE SEQUENCE</scope>
    <source>
        <tissue evidence="2">Leaf</tissue>
    </source>
</reference>
<sequence length="49" mass="5651">MTHTSNTSEYKHFQIFLDLICFISFCQFLFPNDVVLLVTSTTSLVLTSF</sequence>
<keyword evidence="1" id="KW-0812">Transmembrane</keyword>
<dbReference type="EMBL" id="GGEC01079173">
    <property type="protein sequence ID" value="MBX59657.1"/>
    <property type="molecule type" value="Transcribed_RNA"/>
</dbReference>
<evidence type="ECO:0000256" key="1">
    <source>
        <dbReference type="SAM" id="Phobius"/>
    </source>
</evidence>
<feature type="transmembrane region" description="Helical" evidence="1">
    <location>
        <begin position="12"/>
        <end position="30"/>
    </location>
</feature>
<dbReference type="AlphaFoldDB" id="A0A2P2PY20"/>
<organism evidence="2">
    <name type="scientific">Rhizophora mucronata</name>
    <name type="common">Asiatic mangrove</name>
    <dbReference type="NCBI Taxonomy" id="61149"/>
    <lineage>
        <taxon>Eukaryota</taxon>
        <taxon>Viridiplantae</taxon>
        <taxon>Streptophyta</taxon>
        <taxon>Embryophyta</taxon>
        <taxon>Tracheophyta</taxon>
        <taxon>Spermatophyta</taxon>
        <taxon>Magnoliopsida</taxon>
        <taxon>eudicotyledons</taxon>
        <taxon>Gunneridae</taxon>
        <taxon>Pentapetalae</taxon>
        <taxon>rosids</taxon>
        <taxon>fabids</taxon>
        <taxon>Malpighiales</taxon>
        <taxon>Rhizophoraceae</taxon>
        <taxon>Rhizophora</taxon>
    </lineage>
</organism>
<keyword evidence="1" id="KW-1133">Transmembrane helix</keyword>